<keyword evidence="2 8" id="KW-0813">Transport</keyword>
<reference evidence="13" key="1">
    <citation type="submission" date="2012-12" db="EMBL/GenBank/DDBJ databases">
        <authorList>
            <person name="Hellsten U."/>
            <person name="Grimwood J."/>
            <person name="Chapman J.A."/>
            <person name="Shapiro H."/>
            <person name="Aerts A."/>
            <person name="Otillar R.P."/>
            <person name="Terry A.Y."/>
            <person name="Boore J.L."/>
            <person name="Simakov O."/>
            <person name="Marletaz F."/>
            <person name="Cho S.-J."/>
            <person name="Edsinger-Gonzales E."/>
            <person name="Havlak P."/>
            <person name="Kuo D.-H."/>
            <person name="Larsson T."/>
            <person name="Lv J."/>
            <person name="Arendt D."/>
            <person name="Savage R."/>
            <person name="Osoegawa K."/>
            <person name="de Jong P."/>
            <person name="Lindberg D.R."/>
            <person name="Seaver E.C."/>
            <person name="Weisblat D.A."/>
            <person name="Putnam N.H."/>
            <person name="Grigoriev I.V."/>
            <person name="Rokhsar D.S."/>
        </authorList>
    </citation>
    <scope>NUCLEOTIDE SEQUENCE</scope>
</reference>
<proteinExistence type="inferred from homology"/>
<feature type="transmembrane region" description="Helical" evidence="9">
    <location>
        <begin position="121"/>
        <end position="141"/>
    </location>
</feature>
<feature type="transmembrane region" description="Helical" evidence="9">
    <location>
        <begin position="27"/>
        <end position="47"/>
    </location>
</feature>
<gene>
    <name evidence="12" type="primary">20216973</name>
    <name evidence="11" type="ORF">HELRODRAFT_89387</name>
</gene>
<feature type="transmembrane region" description="Helical" evidence="9">
    <location>
        <begin position="95"/>
        <end position="115"/>
    </location>
</feature>
<evidence type="ECO:0000256" key="3">
    <source>
        <dbReference type="ARBA" id="ARBA00022475"/>
    </source>
</evidence>
<dbReference type="PANTHER" id="PTHR48021:SF1">
    <property type="entry name" value="GH07001P-RELATED"/>
    <property type="match status" value="1"/>
</dbReference>
<dbReference type="InParanoid" id="T1G7C6"/>
<dbReference type="PROSITE" id="PS00217">
    <property type="entry name" value="SUGAR_TRANSPORT_2"/>
    <property type="match status" value="1"/>
</dbReference>
<dbReference type="GO" id="GO:0051119">
    <property type="term" value="F:sugar transmembrane transporter activity"/>
    <property type="evidence" value="ECO:0007669"/>
    <property type="project" value="InterPro"/>
</dbReference>
<dbReference type="InterPro" id="IPR044775">
    <property type="entry name" value="MFS_ERD6/Tret1-like"/>
</dbReference>
<dbReference type="Gene3D" id="1.20.1250.20">
    <property type="entry name" value="MFS general substrate transporter like domains"/>
    <property type="match status" value="1"/>
</dbReference>
<feature type="transmembrane region" description="Helical" evidence="9">
    <location>
        <begin position="402"/>
        <end position="419"/>
    </location>
</feature>
<sequence>MEESDNETELLVPLERSSKCCSVPRDVIASVIACIGSFIMGIALGYSSPALASETFSDFLGTKDNQFWFGSLLAVGAIFGGPIGGVLRSLVGLKFTLMLCNLPLGIGWLLILGKFSVATAFIGRVLTGVGIGVASFASPLYVSEVADKSRRGVLGLFFQLTVSIGILVSFALGTVLSWNYLALVFMIISVVNCLMILIIPESPRWYLTQHLDQDALESLKWLYRSEQRATIEINFLRNTLINSIENRNDGAVSRFSLADLKSREIHRPILIGIGLMVFQQLSGINAIMFYTSSIFSKAGFQDNPSLPTIITGSVLVAATFLSCFCIDCLGRRVLLLISGVFMTASMVCFGLYYYLTEEVSRTDLSWLSLSSVCAFIISFSFGWSSIPWLACSEIMPAKAKNFGISVTTISNWLFTFLITKEVVDLTYLLHSYGTMWLFAVFCAISVLFVAVCLPETKGKSLEEIQSHFTRGSAAR</sequence>
<evidence type="ECO:0000256" key="9">
    <source>
        <dbReference type="SAM" id="Phobius"/>
    </source>
</evidence>
<dbReference type="GO" id="GO:0055085">
    <property type="term" value="P:transmembrane transport"/>
    <property type="evidence" value="ECO:0000318"/>
    <property type="project" value="GO_Central"/>
</dbReference>
<dbReference type="InterPro" id="IPR050549">
    <property type="entry name" value="MFS_Trehalose_Transporter"/>
</dbReference>
<dbReference type="CDD" id="cd17358">
    <property type="entry name" value="MFS_GLUT6_8_Class3_like"/>
    <property type="match status" value="1"/>
</dbReference>
<comment type="subcellular location">
    <subcellularLocation>
        <location evidence="1">Cell membrane</location>
        <topology evidence="1">Multi-pass membrane protein</topology>
    </subcellularLocation>
</comment>
<dbReference type="FunCoup" id="T1G7C6">
    <property type="interactions" value="233"/>
</dbReference>
<feature type="transmembrane region" description="Helical" evidence="9">
    <location>
        <begin position="269"/>
        <end position="289"/>
    </location>
</feature>
<dbReference type="EnsemblMetazoa" id="HelroT89387">
    <property type="protein sequence ID" value="HelroP89387"/>
    <property type="gene ID" value="HelroG89387"/>
</dbReference>
<feature type="transmembrane region" description="Helical" evidence="9">
    <location>
        <begin position="366"/>
        <end position="390"/>
    </location>
</feature>
<dbReference type="EMBL" id="KB097640">
    <property type="protein sequence ID" value="ESN92534.1"/>
    <property type="molecule type" value="Genomic_DNA"/>
</dbReference>
<keyword evidence="3" id="KW-1003">Cell membrane</keyword>
<evidence type="ECO:0000259" key="10">
    <source>
        <dbReference type="PROSITE" id="PS50850"/>
    </source>
</evidence>
<dbReference type="InterPro" id="IPR005829">
    <property type="entry name" value="Sugar_transporter_CS"/>
</dbReference>
<evidence type="ECO:0000256" key="1">
    <source>
        <dbReference type="ARBA" id="ARBA00004651"/>
    </source>
</evidence>
<dbReference type="FunFam" id="1.20.1250.20:FF:000218">
    <property type="entry name" value="facilitated trehalose transporter Tret1"/>
    <property type="match status" value="1"/>
</dbReference>
<dbReference type="NCBIfam" id="TIGR00879">
    <property type="entry name" value="SP"/>
    <property type="match status" value="1"/>
</dbReference>
<feature type="transmembrane region" description="Helical" evidence="9">
    <location>
        <begin position="309"/>
        <end position="326"/>
    </location>
</feature>
<reference evidence="11 13" key="2">
    <citation type="journal article" date="2013" name="Nature">
        <title>Insights into bilaterian evolution from three spiralian genomes.</title>
        <authorList>
            <person name="Simakov O."/>
            <person name="Marletaz F."/>
            <person name="Cho S.J."/>
            <person name="Edsinger-Gonzales E."/>
            <person name="Havlak P."/>
            <person name="Hellsten U."/>
            <person name="Kuo D.H."/>
            <person name="Larsson T."/>
            <person name="Lv J."/>
            <person name="Arendt D."/>
            <person name="Savage R."/>
            <person name="Osoegawa K."/>
            <person name="de Jong P."/>
            <person name="Grimwood J."/>
            <person name="Chapman J.A."/>
            <person name="Shapiro H."/>
            <person name="Aerts A."/>
            <person name="Otillar R.P."/>
            <person name="Terry A.Y."/>
            <person name="Boore J.L."/>
            <person name="Grigoriev I.V."/>
            <person name="Lindberg D.R."/>
            <person name="Seaver E.C."/>
            <person name="Weisblat D.A."/>
            <person name="Putnam N.H."/>
            <person name="Rokhsar D.S."/>
        </authorList>
    </citation>
    <scope>NUCLEOTIDE SEQUENCE</scope>
</reference>
<dbReference type="KEGG" id="hro:HELRODRAFT_89387"/>
<organism evidence="12 13">
    <name type="scientific">Helobdella robusta</name>
    <name type="common">Californian leech</name>
    <dbReference type="NCBI Taxonomy" id="6412"/>
    <lineage>
        <taxon>Eukaryota</taxon>
        <taxon>Metazoa</taxon>
        <taxon>Spiralia</taxon>
        <taxon>Lophotrochozoa</taxon>
        <taxon>Annelida</taxon>
        <taxon>Clitellata</taxon>
        <taxon>Hirudinea</taxon>
        <taxon>Rhynchobdellida</taxon>
        <taxon>Glossiphoniidae</taxon>
        <taxon>Helobdella</taxon>
    </lineage>
</organism>
<keyword evidence="5 9" id="KW-0812">Transmembrane</keyword>
<dbReference type="PROSITE" id="PS50850">
    <property type="entry name" value="MFS"/>
    <property type="match status" value="1"/>
</dbReference>
<dbReference type="InterPro" id="IPR020846">
    <property type="entry name" value="MFS_dom"/>
</dbReference>
<feature type="transmembrane region" description="Helical" evidence="9">
    <location>
        <begin position="153"/>
        <end position="172"/>
    </location>
</feature>
<keyword evidence="4" id="KW-0762">Sugar transport</keyword>
<dbReference type="InterPro" id="IPR003663">
    <property type="entry name" value="Sugar/inositol_transpt"/>
</dbReference>
<protein>
    <recommendedName>
        <fullName evidence="10">Major facilitator superfamily (MFS) profile domain-containing protein</fullName>
    </recommendedName>
</protein>
<dbReference type="InterPro" id="IPR036259">
    <property type="entry name" value="MFS_trans_sf"/>
</dbReference>
<evidence type="ECO:0000256" key="4">
    <source>
        <dbReference type="ARBA" id="ARBA00022597"/>
    </source>
</evidence>
<dbReference type="eggNOG" id="KOG0254">
    <property type="taxonomic scope" value="Eukaryota"/>
</dbReference>
<dbReference type="OMA" id="YWIDYGT"/>
<feature type="transmembrane region" description="Helical" evidence="9">
    <location>
        <begin position="333"/>
        <end position="354"/>
    </location>
</feature>
<dbReference type="SUPFAM" id="SSF103473">
    <property type="entry name" value="MFS general substrate transporter"/>
    <property type="match status" value="1"/>
</dbReference>
<dbReference type="RefSeq" id="XP_009029368.1">
    <property type="nucleotide sequence ID" value="XM_009031120.1"/>
</dbReference>
<dbReference type="AlphaFoldDB" id="T1G7C6"/>
<reference evidence="12" key="3">
    <citation type="submission" date="2015-06" db="UniProtKB">
        <authorList>
            <consortium name="EnsemblMetazoa"/>
        </authorList>
    </citation>
    <scope>IDENTIFICATION</scope>
</reference>
<dbReference type="HOGENOM" id="CLU_001265_30_5_1"/>
<evidence type="ECO:0000256" key="6">
    <source>
        <dbReference type="ARBA" id="ARBA00022989"/>
    </source>
</evidence>
<accession>T1G7C6</accession>
<feature type="transmembrane region" description="Helical" evidence="9">
    <location>
        <begin position="67"/>
        <end position="88"/>
    </location>
</feature>
<dbReference type="GO" id="GO:0005886">
    <property type="term" value="C:plasma membrane"/>
    <property type="evidence" value="ECO:0007669"/>
    <property type="project" value="UniProtKB-SubCell"/>
</dbReference>
<evidence type="ECO:0000313" key="11">
    <source>
        <dbReference type="EMBL" id="ESN92534.1"/>
    </source>
</evidence>
<comment type="similarity">
    <text evidence="8">Belongs to the major facilitator superfamily. Sugar transporter (TC 2.A.1.1) family.</text>
</comment>
<dbReference type="InterPro" id="IPR005828">
    <property type="entry name" value="MFS_sugar_transport-like"/>
</dbReference>
<evidence type="ECO:0000256" key="7">
    <source>
        <dbReference type="ARBA" id="ARBA00023136"/>
    </source>
</evidence>
<keyword evidence="13" id="KW-1185">Reference proteome</keyword>
<feature type="transmembrane region" description="Helical" evidence="9">
    <location>
        <begin position="178"/>
        <end position="199"/>
    </location>
</feature>
<evidence type="ECO:0000313" key="13">
    <source>
        <dbReference type="Proteomes" id="UP000015101"/>
    </source>
</evidence>
<dbReference type="GeneID" id="20216973"/>
<evidence type="ECO:0000313" key="12">
    <source>
        <dbReference type="EnsemblMetazoa" id="HelroP89387"/>
    </source>
</evidence>
<evidence type="ECO:0000256" key="2">
    <source>
        <dbReference type="ARBA" id="ARBA00022448"/>
    </source>
</evidence>
<dbReference type="OrthoDB" id="6612291at2759"/>
<dbReference type="CTD" id="20216973"/>
<feature type="domain" description="Major facilitator superfamily (MFS) profile" evidence="10">
    <location>
        <begin position="29"/>
        <end position="457"/>
    </location>
</feature>
<feature type="transmembrane region" description="Helical" evidence="9">
    <location>
        <begin position="431"/>
        <end position="453"/>
    </location>
</feature>
<dbReference type="STRING" id="6412.T1G7C6"/>
<dbReference type="PRINTS" id="PR00171">
    <property type="entry name" value="SUGRTRNSPORT"/>
</dbReference>
<dbReference type="PANTHER" id="PTHR48021">
    <property type="match status" value="1"/>
</dbReference>
<keyword evidence="6 9" id="KW-1133">Transmembrane helix</keyword>
<dbReference type="Pfam" id="PF00083">
    <property type="entry name" value="Sugar_tr"/>
    <property type="match status" value="1"/>
</dbReference>
<evidence type="ECO:0000256" key="8">
    <source>
        <dbReference type="RuleBase" id="RU003346"/>
    </source>
</evidence>
<keyword evidence="7 9" id="KW-0472">Membrane</keyword>
<evidence type="ECO:0000256" key="5">
    <source>
        <dbReference type="ARBA" id="ARBA00022692"/>
    </source>
</evidence>
<dbReference type="Proteomes" id="UP000015101">
    <property type="component" value="Unassembled WGS sequence"/>
</dbReference>
<dbReference type="GO" id="GO:0022857">
    <property type="term" value="F:transmembrane transporter activity"/>
    <property type="evidence" value="ECO:0000318"/>
    <property type="project" value="GO_Central"/>
</dbReference>
<dbReference type="GO" id="GO:0016020">
    <property type="term" value="C:membrane"/>
    <property type="evidence" value="ECO:0000318"/>
    <property type="project" value="GO_Central"/>
</dbReference>
<name>T1G7C6_HELRO</name>
<dbReference type="EMBL" id="AMQM01007573">
    <property type="status" value="NOT_ANNOTATED_CDS"/>
    <property type="molecule type" value="Genomic_DNA"/>
</dbReference>